<dbReference type="OrthoDB" id="9780884at2"/>
<sequence>MPIQPATAPRSALAIDRIKDPPVLPIVNLFLGLYLVWRYLFRFPLNLAARAVLAAVLMALIEHHWLVSRIFGTTIASPEIPRAALIGISVAYGALVVTAVLLLLADLAGLAAWLPSRETGRKILRNRAVPHVFLALGIVTAGIGVAQAIRVPAVKPLEVHLPGLPAALDGYQVAHLTDLHLSRLLQAPWATEVVAATNALGADLIVISGDLVDGTPAARTSDVAPLAALAAKDGVFAVAGNHEYYADYVAWMRKFDELGIDMLENRHVVVRQGFVLAGVPDQVSAKHGQRVPDIAAALAGKPDGLPVMLLDHRPATILRNAGFGVDLQLSGHTHGGHARGLDLIVARFNEGFVSGRYSVGRSTLYVSNGAGLWPGFPIRLGRPSDITLITLRAAKAGAPAGGA</sequence>
<dbReference type="PANTHER" id="PTHR31302">
    <property type="entry name" value="TRANSMEMBRANE PROTEIN WITH METALLOPHOSPHOESTERASE DOMAIN-RELATED"/>
    <property type="match status" value="1"/>
</dbReference>
<dbReference type="PANTHER" id="PTHR31302:SF31">
    <property type="entry name" value="PHOSPHODIESTERASE YAEI"/>
    <property type="match status" value="1"/>
</dbReference>
<keyword evidence="3" id="KW-1133">Transmembrane helix</keyword>
<keyword evidence="2" id="KW-0378">Hydrolase</keyword>
<dbReference type="Gene3D" id="3.60.21.10">
    <property type="match status" value="1"/>
</dbReference>
<dbReference type="SUPFAM" id="SSF56300">
    <property type="entry name" value="Metallo-dependent phosphatases"/>
    <property type="match status" value="1"/>
</dbReference>
<dbReference type="AlphaFoldDB" id="A0A4P6KSY8"/>
<keyword evidence="3" id="KW-0472">Membrane</keyword>
<dbReference type="InterPro" id="IPR004843">
    <property type="entry name" value="Calcineurin-like_PHP"/>
</dbReference>
<feature type="transmembrane region" description="Helical" evidence="3">
    <location>
        <begin position="23"/>
        <end position="40"/>
    </location>
</feature>
<keyword evidence="6" id="KW-1185">Reference proteome</keyword>
<dbReference type="GO" id="GO:0009245">
    <property type="term" value="P:lipid A biosynthetic process"/>
    <property type="evidence" value="ECO:0007669"/>
    <property type="project" value="TreeGrafter"/>
</dbReference>
<dbReference type="GO" id="GO:0046872">
    <property type="term" value="F:metal ion binding"/>
    <property type="evidence" value="ECO:0007669"/>
    <property type="project" value="UniProtKB-KW"/>
</dbReference>
<evidence type="ECO:0000259" key="4">
    <source>
        <dbReference type="Pfam" id="PF00149"/>
    </source>
</evidence>
<proteinExistence type="predicted"/>
<reference evidence="5 6" key="1">
    <citation type="submission" date="2019-02" db="EMBL/GenBank/DDBJ databases">
        <title>Draft Genome Sequences of Six Type Strains of the Genus Massilia.</title>
        <authorList>
            <person name="Miess H."/>
            <person name="Frediansyhah A."/>
            <person name="Gross H."/>
        </authorList>
    </citation>
    <scope>NUCLEOTIDE SEQUENCE [LARGE SCALE GENOMIC DNA]</scope>
    <source>
        <strain evidence="5 6">DSM 17473</strain>
    </source>
</reference>
<organism evidence="5 6">
    <name type="scientific">Pseudoduganella lutea</name>
    <dbReference type="NCBI Taxonomy" id="321985"/>
    <lineage>
        <taxon>Bacteria</taxon>
        <taxon>Pseudomonadati</taxon>
        <taxon>Pseudomonadota</taxon>
        <taxon>Betaproteobacteria</taxon>
        <taxon>Burkholderiales</taxon>
        <taxon>Oxalobacteraceae</taxon>
        <taxon>Telluria group</taxon>
        <taxon>Pseudoduganella</taxon>
    </lineage>
</organism>
<dbReference type="InterPro" id="IPR029052">
    <property type="entry name" value="Metallo-depent_PP-like"/>
</dbReference>
<keyword evidence="3" id="KW-0812">Transmembrane</keyword>
<feature type="transmembrane region" description="Helical" evidence="3">
    <location>
        <begin position="128"/>
        <end position="149"/>
    </location>
</feature>
<evidence type="ECO:0000256" key="3">
    <source>
        <dbReference type="SAM" id="Phobius"/>
    </source>
</evidence>
<dbReference type="InterPro" id="IPR051158">
    <property type="entry name" value="Metallophosphoesterase_sf"/>
</dbReference>
<evidence type="ECO:0000256" key="1">
    <source>
        <dbReference type="ARBA" id="ARBA00022723"/>
    </source>
</evidence>
<dbReference type="EMBL" id="CP035913">
    <property type="protein sequence ID" value="QBE61827.1"/>
    <property type="molecule type" value="Genomic_DNA"/>
</dbReference>
<gene>
    <name evidence="5" type="ORF">EWM63_01485</name>
</gene>
<dbReference type="Pfam" id="PF00149">
    <property type="entry name" value="Metallophos"/>
    <property type="match status" value="1"/>
</dbReference>
<evidence type="ECO:0000256" key="2">
    <source>
        <dbReference type="ARBA" id="ARBA00022801"/>
    </source>
</evidence>
<feature type="transmembrane region" description="Helical" evidence="3">
    <location>
        <begin position="86"/>
        <end position="116"/>
    </location>
</feature>
<dbReference type="GO" id="GO:0016020">
    <property type="term" value="C:membrane"/>
    <property type="evidence" value="ECO:0007669"/>
    <property type="project" value="GOC"/>
</dbReference>
<feature type="transmembrane region" description="Helical" evidence="3">
    <location>
        <begin position="47"/>
        <end position="66"/>
    </location>
</feature>
<dbReference type="GO" id="GO:0008758">
    <property type="term" value="F:UDP-2,3-diacylglucosamine hydrolase activity"/>
    <property type="evidence" value="ECO:0007669"/>
    <property type="project" value="TreeGrafter"/>
</dbReference>
<dbReference type="CDD" id="cd07385">
    <property type="entry name" value="MPP_YkuE_C"/>
    <property type="match status" value="1"/>
</dbReference>
<dbReference type="KEGG" id="plue:EWM63_01485"/>
<feature type="domain" description="Calcineurin-like phosphoesterase" evidence="4">
    <location>
        <begin position="172"/>
        <end position="335"/>
    </location>
</feature>
<evidence type="ECO:0000313" key="5">
    <source>
        <dbReference type="EMBL" id="QBE61827.1"/>
    </source>
</evidence>
<name>A0A4P6KSY8_9BURK</name>
<protein>
    <submittedName>
        <fullName evidence="5">Metallophosphoesterase</fullName>
    </submittedName>
</protein>
<keyword evidence="1" id="KW-0479">Metal-binding</keyword>
<accession>A0A4P6KSY8</accession>
<evidence type="ECO:0000313" key="6">
    <source>
        <dbReference type="Proteomes" id="UP000290637"/>
    </source>
</evidence>
<dbReference type="Proteomes" id="UP000290637">
    <property type="component" value="Chromosome"/>
</dbReference>